<protein>
    <submittedName>
        <fullName evidence="1">Uncharacterized protein</fullName>
    </submittedName>
</protein>
<dbReference type="AlphaFoldDB" id="A0A0N0BET1"/>
<accession>A0A0N0BET1</accession>
<proteinExistence type="predicted"/>
<gene>
    <name evidence="1" type="ORF">WN51_01460</name>
</gene>
<reference evidence="1 2" key="1">
    <citation type="submission" date="2015-07" db="EMBL/GenBank/DDBJ databases">
        <title>The genome of Melipona quadrifasciata.</title>
        <authorList>
            <person name="Pan H."/>
            <person name="Kapheim K."/>
        </authorList>
    </citation>
    <scope>NUCLEOTIDE SEQUENCE [LARGE SCALE GENOMIC DNA]</scope>
    <source>
        <strain evidence="1">0111107301</strain>
        <tissue evidence="1">Whole body</tissue>
    </source>
</reference>
<dbReference type="EMBL" id="KQ435821">
    <property type="protein sequence ID" value="KOX72361.1"/>
    <property type="molecule type" value="Genomic_DNA"/>
</dbReference>
<keyword evidence="2" id="KW-1185">Reference proteome</keyword>
<name>A0A0N0BET1_9HYME</name>
<evidence type="ECO:0000313" key="2">
    <source>
        <dbReference type="Proteomes" id="UP000053105"/>
    </source>
</evidence>
<sequence length="141" mass="16579">MVPLRIFRLIDTTNYKQQIVPNLTNIITVVELQSYMMFYMTQIIHSCKISSRYFWYSVELRKYSHILRTKPRLLGQEKEMNNKFSIFLVSEGEEAEHYETQRTTSDCRRNVHALIRTVASGPFSETNHAGVQVVQCDMKLP</sequence>
<evidence type="ECO:0000313" key="1">
    <source>
        <dbReference type="EMBL" id="KOX72361.1"/>
    </source>
</evidence>
<organism evidence="1 2">
    <name type="scientific">Melipona quadrifasciata</name>
    <dbReference type="NCBI Taxonomy" id="166423"/>
    <lineage>
        <taxon>Eukaryota</taxon>
        <taxon>Metazoa</taxon>
        <taxon>Ecdysozoa</taxon>
        <taxon>Arthropoda</taxon>
        <taxon>Hexapoda</taxon>
        <taxon>Insecta</taxon>
        <taxon>Pterygota</taxon>
        <taxon>Neoptera</taxon>
        <taxon>Endopterygota</taxon>
        <taxon>Hymenoptera</taxon>
        <taxon>Apocrita</taxon>
        <taxon>Aculeata</taxon>
        <taxon>Apoidea</taxon>
        <taxon>Anthophila</taxon>
        <taxon>Apidae</taxon>
        <taxon>Melipona</taxon>
    </lineage>
</organism>
<dbReference type="Proteomes" id="UP000053105">
    <property type="component" value="Unassembled WGS sequence"/>
</dbReference>